<dbReference type="PANTHER" id="PTHR30146">
    <property type="entry name" value="LACI-RELATED TRANSCRIPTIONAL REPRESSOR"/>
    <property type="match status" value="1"/>
</dbReference>
<name>A0A3A6QSD2_9VIBR</name>
<dbReference type="InterPro" id="IPR046335">
    <property type="entry name" value="LacI/GalR-like_sensor"/>
</dbReference>
<dbReference type="GO" id="GO:0000976">
    <property type="term" value="F:transcription cis-regulatory region binding"/>
    <property type="evidence" value="ECO:0007669"/>
    <property type="project" value="TreeGrafter"/>
</dbReference>
<evidence type="ECO:0000256" key="1">
    <source>
        <dbReference type="ARBA" id="ARBA00023015"/>
    </source>
</evidence>
<organism evidence="5 6">
    <name type="scientific">Vibrio sinensis</name>
    <dbReference type="NCBI Taxonomy" id="2302434"/>
    <lineage>
        <taxon>Bacteria</taxon>
        <taxon>Pseudomonadati</taxon>
        <taxon>Pseudomonadota</taxon>
        <taxon>Gammaproteobacteria</taxon>
        <taxon>Vibrionales</taxon>
        <taxon>Vibrionaceae</taxon>
        <taxon>Vibrio</taxon>
    </lineage>
</organism>
<dbReference type="Proteomes" id="UP000273252">
    <property type="component" value="Unassembled WGS sequence"/>
</dbReference>
<keyword evidence="1" id="KW-0805">Transcription regulation</keyword>
<dbReference type="SUPFAM" id="SSF47413">
    <property type="entry name" value="lambda repressor-like DNA-binding domains"/>
    <property type="match status" value="1"/>
</dbReference>
<dbReference type="CDD" id="cd01544">
    <property type="entry name" value="PBP1_GalR"/>
    <property type="match status" value="1"/>
</dbReference>
<dbReference type="SUPFAM" id="SSF53822">
    <property type="entry name" value="Periplasmic binding protein-like I"/>
    <property type="match status" value="1"/>
</dbReference>
<comment type="caution">
    <text evidence="5">The sequence shown here is derived from an EMBL/GenBank/DDBJ whole genome shotgun (WGS) entry which is preliminary data.</text>
</comment>
<evidence type="ECO:0000313" key="5">
    <source>
        <dbReference type="EMBL" id="RJX75283.1"/>
    </source>
</evidence>
<dbReference type="RefSeq" id="WP_120029039.1">
    <property type="nucleotide sequence ID" value="NZ_QVMU01000001.1"/>
</dbReference>
<reference evidence="5 6" key="1">
    <citation type="submission" date="2018-08" db="EMBL/GenBank/DDBJ databases">
        <title>Vibrio isolated from the Eastern China Marginal Seas.</title>
        <authorList>
            <person name="Li Y."/>
        </authorList>
    </citation>
    <scope>NUCLEOTIDE SEQUENCE [LARGE SCALE GENOMIC DNA]</scope>
    <source>
        <strain evidence="5 6">BEI233</strain>
    </source>
</reference>
<dbReference type="GO" id="GO:0003700">
    <property type="term" value="F:DNA-binding transcription factor activity"/>
    <property type="evidence" value="ECO:0007669"/>
    <property type="project" value="TreeGrafter"/>
</dbReference>
<dbReference type="Pfam" id="PF00356">
    <property type="entry name" value="LacI"/>
    <property type="match status" value="1"/>
</dbReference>
<evidence type="ECO:0000313" key="6">
    <source>
        <dbReference type="Proteomes" id="UP000273252"/>
    </source>
</evidence>
<dbReference type="CDD" id="cd01392">
    <property type="entry name" value="HTH_LacI"/>
    <property type="match status" value="1"/>
</dbReference>
<keyword evidence="2" id="KW-0238">DNA-binding</keyword>
<dbReference type="EMBL" id="QVMU01000001">
    <property type="protein sequence ID" value="RJX75283.1"/>
    <property type="molecule type" value="Genomic_DNA"/>
</dbReference>
<keyword evidence="6" id="KW-1185">Reference proteome</keyword>
<feature type="domain" description="HTH lacI-type" evidence="4">
    <location>
        <begin position="2"/>
        <end position="58"/>
    </location>
</feature>
<dbReference type="InterPro" id="IPR000843">
    <property type="entry name" value="HTH_LacI"/>
</dbReference>
<dbReference type="PROSITE" id="PS50932">
    <property type="entry name" value="HTH_LACI_2"/>
    <property type="match status" value="1"/>
</dbReference>
<evidence type="ECO:0000259" key="4">
    <source>
        <dbReference type="PROSITE" id="PS50932"/>
    </source>
</evidence>
<dbReference type="PANTHER" id="PTHR30146:SF149">
    <property type="entry name" value="HTH-TYPE TRANSCRIPTIONAL REGULATOR EBGR"/>
    <property type="match status" value="1"/>
</dbReference>
<dbReference type="Gene3D" id="3.40.50.2300">
    <property type="match status" value="2"/>
</dbReference>
<protein>
    <submittedName>
        <fullName evidence="5">LacI family transcriptional regulator</fullName>
    </submittedName>
</protein>
<accession>A0A3A6QSD2</accession>
<keyword evidence="3" id="KW-0804">Transcription</keyword>
<gene>
    <name evidence="5" type="ORF">DZ860_00940</name>
</gene>
<dbReference type="Pfam" id="PF13377">
    <property type="entry name" value="Peripla_BP_3"/>
    <property type="match status" value="1"/>
</dbReference>
<proteinExistence type="predicted"/>
<evidence type="ECO:0000256" key="2">
    <source>
        <dbReference type="ARBA" id="ARBA00023125"/>
    </source>
</evidence>
<dbReference type="SMART" id="SM00354">
    <property type="entry name" value="HTH_LACI"/>
    <property type="match status" value="1"/>
</dbReference>
<sequence length="345" mass="38502">MATIKDIALLAGVASSTVSRVLNDDPTISVTKDKRDKIRETAKELGYSTPTMRKKVARHEDDSFVARTHFKLVNRAELNIVVVHFLTPTEELNDPYFTAVRIGIEKRCHQFNIALRNTFVANLASSGGFIKQAQAVICVGHFSQQDVQQIYTLNSNLIFVDSEPMQHSCDSVLFDREDAAIEIVSNIIDSGAVRPAFIGNDEARLYVFRSLTQSAGVYNDELCKVSDAFCIESGYQAMTELLNRKEIPDVVFAATDIIAIGVYRAIQERDIDIPKTIQVVGMNDIPAAQHLNPTLTTMKLFPTEMGESAVDLAIERAAGRNYKKKVLLGYKMMWRDSFCLEQSPL</sequence>
<dbReference type="InterPro" id="IPR010982">
    <property type="entry name" value="Lambda_DNA-bd_dom_sf"/>
</dbReference>
<dbReference type="PRINTS" id="PR00036">
    <property type="entry name" value="HTHLACI"/>
</dbReference>
<dbReference type="InterPro" id="IPR028082">
    <property type="entry name" value="Peripla_BP_I"/>
</dbReference>
<evidence type="ECO:0000256" key="3">
    <source>
        <dbReference type="ARBA" id="ARBA00023163"/>
    </source>
</evidence>
<dbReference type="AlphaFoldDB" id="A0A3A6QSD2"/>
<dbReference type="OrthoDB" id="5681588at2"/>
<dbReference type="Gene3D" id="1.10.260.40">
    <property type="entry name" value="lambda repressor-like DNA-binding domains"/>
    <property type="match status" value="1"/>
</dbReference>